<evidence type="ECO:0000256" key="2">
    <source>
        <dbReference type="ARBA" id="ARBA00012438"/>
    </source>
</evidence>
<dbReference type="SMART" id="SM00388">
    <property type="entry name" value="HisKA"/>
    <property type="match status" value="1"/>
</dbReference>
<dbReference type="EMBL" id="FUYQ01000018">
    <property type="protein sequence ID" value="SKB70390.1"/>
    <property type="molecule type" value="Genomic_DNA"/>
</dbReference>
<evidence type="ECO:0000256" key="3">
    <source>
        <dbReference type="ARBA" id="ARBA00022553"/>
    </source>
</evidence>
<dbReference type="InterPro" id="IPR011110">
    <property type="entry name" value="Reg_prop"/>
</dbReference>
<keyword evidence="8" id="KW-0812">Transmembrane</keyword>
<dbReference type="GO" id="GO:0043565">
    <property type="term" value="F:sequence-specific DNA binding"/>
    <property type="evidence" value="ECO:0007669"/>
    <property type="project" value="InterPro"/>
</dbReference>
<dbReference type="Gene3D" id="3.40.50.2300">
    <property type="match status" value="1"/>
</dbReference>
<feature type="domain" description="Response regulatory" evidence="11">
    <location>
        <begin position="1119"/>
        <end position="1234"/>
    </location>
</feature>
<dbReference type="InterPro" id="IPR020449">
    <property type="entry name" value="Tscrpt_reg_AraC-type_HTH"/>
</dbReference>
<dbReference type="EC" id="2.7.13.3" evidence="2"/>
<keyword evidence="4" id="KW-0805">Transcription regulation</keyword>
<dbReference type="SMART" id="SM00387">
    <property type="entry name" value="HATPase_c"/>
    <property type="match status" value="1"/>
</dbReference>
<dbReference type="CDD" id="cd00156">
    <property type="entry name" value="REC"/>
    <property type="match status" value="1"/>
</dbReference>
<dbReference type="InterPro" id="IPR005467">
    <property type="entry name" value="His_kinase_dom"/>
</dbReference>
<evidence type="ECO:0000313" key="13">
    <source>
        <dbReference type="Proteomes" id="UP000190852"/>
    </source>
</evidence>
<dbReference type="Proteomes" id="UP000190852">
    <property type="component" value="Unassembled WGS sequence"/>
</dbReference>
<dbReference type="InterPro" id="IPR011006">
    <property type="entry name" value="CheY-like_superfamily"/>
</dbReference>
<name>A0A1T5DFW6_9BACT</name>
<dbReference type="SUPFAM" id="SSF52172">
    <property type="entry name" value="CheY-like"/>
    <property type="match status" value="1"/>
</dbReference>
<evidence type="ECO:0000259" key="9">
    <source>
        <dbReference type="PROSITE" id="PS01124"/>
    </source>
</evidence>
<reference evidence="13" key="1">
    <citation type="submission" date="2017-02" db="EMBL/GenBank/DDBJ databases">
        <authorList>
            <person name="Varghese N."/>
            <person name="Submissions S."/>
        </authorList>
    </citation>
    <scope>NUCLEOTIDE SEQUENCE [LARGE SCALE GENOMIC DNA]</scope>
    <source>
        <strain evidence="13">DSM 24967</strain>
    </source>
</reference>
<dbReference type="PROSITE" id="PS50109">
    <property type="entry name" value="HIS_KIN"/>
    <property type="match status" value="1"/>
</dbReference>
<dbReference type="GO" id="GO:0000155">
    <property type="term" value="F:phosphorelay sensor kinase activity"/>
    <property type="evidence" value="ECO:0007669"/>
    <property type="project" value="InterPro"/>
</dbReference>
<keyword evidence="13" id="KW-1185">Reference proteome</keyword>
<dbReference type="Pfam" id="PF00512">
    <property type="entry name" value="HisKA"/>
    <property type="match status" value="1"/>
</dbReference>
<dbReference type="InterPro" id="IPR036097">
    <property type="entry name" value="HisK_dim/P_sf"/>
</dbReference>
<dbReference type="PANTHER" id="PTHR43547">
    <property type="entry name" value="TWO-COMPONENT HISTIDINE KINASE"/>
    <property type="match status" value="1"/>
</dbReference>
<comment type="catalytic activity">
    <reaction evidence="1">
        <text>ATP + protein L-histidine = ADP + protein N-phospho-L-histidine.</text>
        <dbReference type="EC" id="2.7.13.3"/>
    </reaction>
</comment>
<keyword evidence="5" id="KW-0238">DNA-binding</keyword>
<dbReference type="InterPro" id="IPR003594">
    <property type="entry name" value="HATPase_dom"/>
</dbReference>
<dbReference type="PANTHER" id="PTHR43547:SF2">
    <property type="entry name" value="HYBRID SIGNAL TRANSDUCTION HISTIDINE KINASE C"/>
    <property type="match status" value="1"/>
</dbReference>
<dbReference type="InterPro" id="IPR011123">
    <property type="entry name" value="Y_Y_Y"/>
</dbReference>
<dbReference type="SMART" id="SM00448">
    <property type="entry name" value="REC"/>
    <property type="match status" value="1"/>
</dbReference>
<evidence type="ECO:0000256" key="5">
    <source>
        <dbReference type="ARBA" id="ARBA00023125"/>
    </source>
</evidence>
<dbReference type="SUPFAM" id="SSF47384">
    <property type="entry name" value="Homodimeric domain of signal transducing histidine kinase"/>
    <property type="match status" value="1"/>
</dbReference>
<dbReference type="Pfam" id="PF07494">
    <property type="entry name" value="Reg_prop"/>
    <property type="match status" value="2"/>
</dbReference>
<proteinExistence type="predicted"/>
<dbReference type="PROSITE" id="PS01124">
    <property type="entry name" value="HTH_ARAC_FAMILY_2"/>
    <property type="match status" value="1"/>
</dbReference>
<dbReference type="Pfam" id="PF00072">
    <property type="entry name" value="Response_reg"/>
    <property type="match status" value="1"/>
</dbReference>
<dbReference type="InterPro" id="IPR036890">
    <property type="entry name" value="HATPase_C_sf"/>
</dbReference>
<keyword evidence="8" id="KW-0472">Membrane</keyword>
<keyword evidence="3 7" id="KW-0597">Phosphoprotein</keyword>
<feature type="modified residue" description="4-aspartylphosphate" evidence="7">
    <location>
        <position position="1167"/>
    </location>
</feature>
<dbReference type="SUPFAM" id="SSF55874">
    <property type="entry name" value="ATPase domain of HSP90 chaperone/DNA topoisomerase II/histidine kinase"/>
    <property type="match status" value="1"/>
</dbReference>
<dbReference type="SUPFAM" id="SSF46689">
    <property type="entry name" value="Homeodomain-like"/>
    <property type="match status" value="1"/>
</dbReference>
<evidence type="ECO:0000259" key="10">
    <source>
        <dbReference type="PROSITE" id="PS50109"/>
    </source>
</evidence>
<dbReference type="Gene3D" id="2.60.40.10">
    <property type="entry name" value="Immunoglobulins"/>
    <property type="match status" value="1"/>
</dbReference>
<dbReference type="InterPro" id="IPR015943">
    <property type="entry name" value="WD40/YVTN_repeat-like_dom_sf"/>
</dbReference>
<dbReference type="Pfam" id="PF12833">
    <property type="entry name" value="HTH_18"/>
    <property type="match status" value="1"/>
</dbReference>
<dbReference type="Pfam" id="PF02518">
    <property type="entry name" value="HATPase_c"/>
    <property type="match status" value="1"/>
</dbReference>
<protein>
    <recommendedName>
        <fullName evidence="2">histidine kinase</fullName>
        <ecNumber evidence="2">2.7.13.3</ecNumber>
    </recommendedName>
</protein>
<evidence type="ECO:0000256" key="4">
    <source>
        <dbReference type="ARBA" id="ARBA00023015"/>
    </source>
</evidence>
<evidence type="ECO:0000256" key="1">
    <source>
        <dbReference type="ARBA" id="ARBA00000085"/>
    </source>
</evidence>
<dbReference type="SUPFAM" id="SSF63829">
    <property type="entry name" value="Calcium-dependent phosphotriesterase"/>
    <property type="match status" value="3"/>
</dbReference>
<evidence type="ECO:0000256" key="7">
    <source>
        <dbReference type="PROSITE-ProRule" id="PRU00169"/>
    </source>
</evidence>
<dbReference type="PROSITE" id="PS50110">
    <property type="entry name" value="RESPONSE_REGULATORY"/>
    <property type="match status" value="1"/>
</dbReference>
<keyword evidence="8" id="KW-1133">Transmembrane helix</keyword>
<keyword evidence="6" id="KW-0804">Transcription</keyword>
<dbReference type="InterPro" id="IPR018060">
    <property type="entry name" value="HTH_AraC"/>
</dbReference>
<dbReference type="Gene3D" id="1.10.10.60">
    <property type="entry name" value="Homeodomain-like"/>
    <property type="match status" value="1"/>
</dbReference>
<dbReference type="SMART" id="SM00342">
    <property type="entry name" value="HTH_ARAC"/>
    <property type="match status" value="1"/>
</dbReference>
<dbReference type="Gene3D" id="1.10.287.130">
    <property type="match status" value="1"/>
</dbReference>
<dbReference type="GO" id="GO:0003700">
    <property type="term" value="F:DNA-binding transcription factor activity"/>
    <property type="evidence" value="ECO:0007669"/>
    <property type="project" value="InterPro"/>
</dbReference>
<gene>
    <name evidence="12" type="ORF">SAMN05660349_02437</name>
</gene>
<dbReference type="Gene3D" id="2.130.10.10">
    <property type="entry name" value="YVTN repeat-like/Quinoprotein amine dehydrogenase"/>
    <property type="match status" value="2"/>
</dbReference>
<evidence type="ECO:0000313" key="12">
    <source>
        <dbReference type="EMBL" id="SKB70390.1"/>
    </source>
</evidence>
<feature type="domain" description="HTH araC/xylS-type" evidence="9">
    <location>
        <begin position="1266"/>
        <end position="1365"/>
    </location>
</feature>
<evidence type="ECO:0000256" key="6">
    <source>
        <dbReference type="ARBA" id="ARBA00023163"/>
    </source>
</evidence>
<dbReference type="InterPro" id="IPR001789">
    <property type="entry name" value="Sig_transdc_resp-reg_receiver"/>
</dbReference>
<organism evidence="12 13">
    <name type="scientific">Parabacteroides chartae</name>
    <dbReference type="NCBI Taxonomy" id="1037355"/>
    <lineage>
        <taxon>Bacteria</taxon>
        <taxon>Pseudomonadati</taxon>
        <taxon>Bacteroidota</taxon>
        <taxon>Bacteroidia</taxon>
        <taxon>Bacteroidales</taxon>
        <taxon>Tannerellaceae</taxon>
        <taxon>Parabacteroides</taxon>
    </lineage>
</organism>
<dbReference type="PRINTS" id="PR00032">
    <property type="entry name" value="HTHARAC"/>
</dbReference>
<dbReference type="InterPro" id="IPR009057">
    <property type="entry name" value="Homeodomain-like_sf"/>
</dbReference>
<feature type="transmembrane region" description="Helical" evidence="8">
    <location>
        <begin position="785"/>
        <end position="806"/>
    </location>
</feature>
<dbReference type="InterPro" id="IPR013783">
    <property type="entry name" value="Ig-like_fold"/>
</dbReference>
<evidence type="ECO:0000256" key="8">
    <source>
        <dbReference type="SAM" id="Phobius"/>
    </source>
</evidence>
<sequence length="1370" mass="157178">MKPLNYNGKTLFVLLFTFIIIPMALAIDVSGYRFHTIPVSPYYHGIQSIAKDSIGRIWYSGQRTLFMYDGNAFYQMDDRISSHSPELSWAFGDLWVDSDKRLFVSTNHGLFFFDYASLEFKKISEGAITSLVQDSNKVLWIKKGDFIETFSFKKGFKSQRYKLHSSFVSAELRNLDGDMFLTTRNGKIYKLKSLISKPELFIDLGERKGYIRQLVEYNKEYFILTENEGLFRADERGQITRSYPFQYKENQSINAKKLYVDSKGILWVGTQLGLFLLDLKTDEMATLLANPADRYSLPHNSIWSIYADPDGGVWIGTFGGKLAYMSFDDNRVVYKSFSKGGLNSPIVSCFEEDKSGNIWIGTEGGGVNCWNRRSNEFSYYTQSLSNGINYNLIKSLLFDSKKRKILISSFNGGISEYNTDTKKFEDFKLYHPSRSGRYLSIYNFAMEADSGIWLNATTDGLFYKNLKTNRISRIIPKQDGKDIILPEVESVYRDVKNRLWMFTHRGAYVMDVLTHQVLDLHLINDSNYSVNQLICFTVDSDSNMWIGTMGGGVNLLSRGGIYKNFLNRKGFNAHTVFAIQEDDARENIWFSTNDGIWFYNKSLDKFRKIHCAETDLCGSFYPRASFKTSKGELLFGGTNGFILFDPQTIRKTKKKNNVFFTGFFINDSRVIPGNTNSPLTEDISVIGNRKEADKWINLSHKQSNIEIQFSTDSYVKSDKEQLACRLVGVSEEWLLLPLSKNSIRYTNLPPGSYRFEIKVMVHDEESDGRVTSLYFKINPPPWLSAWAYLVYGCIVAGIIYLVFMYLSNKKNFRHKLEMEKLEKKRIRDLIDLRVNFFTNISHELKTPLTLIIDPLKRLEQTLGPDHPAMNYTKLITKNVIRIQRLVNQLLQFREIESNTIRPCPSSGDLILYVSELFNMFIPLAEDKYIITQIDSFSDELLVSFDHELIEKIFSNLFSNAIKYTPEGESISFRIYKSTADELAHLSDIKTSDSEMFCVSFELINTGTEISPDQADRLFKPFSRSSSQKQLAEFSSGLGLSIVKELVNLLGGTISLLSRTGEVCFRLTLPLKQALFDPLAMDKCNTTGLSYEYAKMEVIHLDVNKEEVGYDKKDSRNINKLLIIEDNDDLRNYLKIQLSGSFRVYTAKNGLEGIELAKKISLQIILTDIMMPGADGYDVCDTLRGDIKTSHIPIIVMSGFGGADQKIKALKKGADVFIEKQFDTDYLKLQINNLIDSRNKMRELYSKKYIPEPSNITITSMDEELINKAVTSVESNIQNPDYDVEMFVSDMGISRTLLYRKINEITHMTIKEFILDMRLKRSKQLLEKSDYTIAEISMLCGFNDSKYFSTCFKKHYSMVPSDYRKQKTSIS</sequence>
<dbReference type="CDD" id="cd00082">
    <property type="entry name" value="HisKA"/>
    <property type="match status" value="1"/>
</dbReference>
<dbReference type="Pfam" id="PF07495">
    <property type="entry name" value="Y_Y_Y"/>
    <property type="match status" value="1"/>
</dbReference>
<feature type="domain" description="Histidine kinase" evidence="10">
    <location>
        <begin position="839"/>
        <end position="1072"/>
    </location>
</feature>
<dbReference type="Gene3D" id="3.30.565.10">
    <property type="entry name" value="Histidine kinase-like ATPase, C-terminal domain"/>
    <property type="match status" value="1"/>
</dbReference>
<accession>A0A1T5DFW6</accession>
<evidence type="ECO:0000259" key="11">
    <source>
        <dbReference type="PROSITE" id="PS50110"/>
    </source>
</evidence>
<dbReference type="InterPro" id="IPR003661">
    <property type="entry name" value="HisK_dim/P_dom"/>
</dbReference>